<dbReference type="Gene3D" id="3.40.50.300">
    <property type="entry name" value="P-loop containing nucleotide triphosphate hydrolases"/>
    <property type="match status" value="1"/>
</dbReference>
<organism evidence="5 6">
    <name type="scientific">Aquabacter spiritensis</name>
    <dbReference type="NCBI Taxonomy" id="933073"/>
    <lineage>
        <taxon>Bacteria</taxon>
        <taxon>Pseudomonadati</taxon>
        <taxon>Pseudomonadota</taxon>
        <taxon>Alphaproteobacteria</taxon>
        <taxon>Hyphomicrobiales</taxon>
        <taxon>Xanthobacteraceae</taxon>
        <taxon>Aquabacter</taxon>
    </lineage>
</organism>
<comment type="caution">
    <text evidence="5">The sequence shown here is derived from an EMBL/GenBank/DDBJ whole genome shotgun (WGS) entry which is preliminary data.</text>
</comment>
<dbReference type="OrthoDB" id="9806149at2"/>
<dbReference type="Pfam" id="PF12399">
    <property type="entry name" value="BCA_ABC_TP_C"/>
    <property type="match status" value="1"/>
</dbReference>
<dbReference type="GO" id="GO:0005524">
    <property type="term" value="F:ATP binding"/>
    <property type="evidence" value="ECO:0007669"/>
    <property type="project" value="UniProtKB-KW"/>
</dbReference>
<gene>
    <name evidence="5" type="ORF">EDC64_105151</name>
</gene>
<evidence type="ECO:0000313" key="5">
    <source>
        <dbReference type="EMBL" id="TCT05120.1"/>
    </source>
</evidence>
<accession>A0A4R3LWX0</accession>
<dbReference type="SMART" id="SM00382">
    <property type="entry name" value="AAA"/>
    <property type="match status" value="1"/>
</dbReference>
<keyword evidence="2" id="KW-0547">Nucleotide-binding</keyword>
<evidence type="ECO:0000256" key="1">
    <source>
        <dbReference type="ARBA" id="ARBA00022448"/>
    </source>
</evidence>
<name>A0A4R3LWX0_9HYPH</name>
<dbReference type="InterPro" id="IPR027417">
    <property type="entry name" value="P-loop_NTPase"/>
</dbReference>
<evidence type="ECO:0000313" key="6">
    <source>
        <dbReference type="Proteomes" id="UP000294664"/>
    </source>
</evidence>
<dbReference type="GO" id="GO:0042941">
    <property type="term" value="P:D-alanine transmembrane transport"/>
    <property type="evidence" value="ECO:0007669"/>
    <property type="project" value="TreeGrafter"/>
</dbReference>
<dbReference type="PROSITE" id="PS50893">
    <property type="entry name" value="ABC_TRANSPORTER_2"/>
    <property type="match status" value="1"/>
</dbReference>
<keyword evidence="6" id="KW-1185">Reference proteome</keyword>
<reference evidence="5 6" key="1">
    <citation type="submission" date="2019-03" db="EMBL/GenBank/DDBJ databases">
        <title>Genomic Encyclopedia of Type Strains, Phase IV (KMG-IV): sequencing the most valuable type-strain genomes for metagenomic binning, comparative biology and taxonomic classification.</title>
        <authorList>
            <person name="Goeker M."/>
        </authorList>
    </citation>
    <scope>NUCLEOTIDE SEQUENCE [LARGE SCALE GENOMIC DNA]</scope>
    <source>
        <strain evidence="5 6">DSM 9035</strain>
    </source>
</reference>
<dbReference type="GO" id="GO:0005304">
    <property type="term" value="F:L-valine transmembrane transporter activity"/>
    <property type="evidence" value="ECO:0007669"/>
    <property type="project" value="TreeGrafter"/>
</dbReference>
<dbReference type="EMBL" id="SMAI01000005">
    <property type="protein sequence ID" value="TCT05120.1"/>
    <property type="molecule type" value="Genomic_DNA"/>
</dbReference>
<dbReference type="GO" id="GO:0015192">
    <property type="term" value="F:L-phenylalanine transmembrane transporter activity"/>
    <property type="evidence" value="ECO:0007669"/>
    <property type="project" value="TreeGrafter"/>
</dbReference>
<dbReference type="GO" id="GO:1903805">
    <property type="term" value="P:L-valine import across plasma membrane"/>
    <property type="evidence" value="ECO:0007669"/>
    <property type="project" value="TreeGrafter"/>
</dbReference>
<feature type="domain" description="ABC transporter" evidence="4">
    <location>
        <begin position="5"/>
        <end position="235"/>
    </location>
</feature>
<evidence type="ECO:0000256" key="2">
    <source>
        <dbReference type="ARBA" id="ARBA00022741"/>
    </source>
</evidence>
<dbReference type="InterPro" id="IPR032823">
    <property type="entry name" value="BCA_ABC_TP_C"/>
</dbReference>
<keyword evidence="3 5" id="KW-0067">ATP-binding</keyword>
<dbReference type="PANTHER" id="PTHR45772">
    <property type="entry name" value="CONSERVED COMPONENT OF ABC TRANSPORTER FOR NATURAL AMINO ACIDS-RELATED"/>
    <property type="match status" value="1"/>
</dbReference>
<dbReference type="GO" id="GO:0005886">
    <property type="term" value="C:plasma membrane"/>
    <property type="evidence" value="ECO:0007669"/>
    <property type="project" value="TreeGrafter"/>
</dbReference>
<keyword evidence="1" id="KW-0813">Transport</keyword>
<dbReference type="InterPro" id="IPR003593">
    <property type="entry name" value="AAA+_ATPase"/>
</dbReference>
<dbReference type="GO" id="GO:0015188">
    <property type="term" value="F:L-isoleucine transmembrane transporter activity"/>
    <property type="evidence" value="ECO:0007669"/>
    <property type="project" value="TreeGrafter"/>
</dbReference>
<dbReference type="AlphaFoldDB" id="A0A4R3LWX0"/>
<dbReference type="PANTHER" id="PTHR45772:SF7">
    <property type="entry name" value="AMINO ACID ABC TRANSPORTER ATP-BINDING PROTEIN"/>
    <property type="match status" value="1"/>
</dbReference>
<protein>
    <submittedName>
        <fullName evidence="5">Amino acid/amide ABC transporter ATP-binding protein 1 (HAAT family)</fullName>
    </submittedName>
</protein>
<dbReference type="CDD" id="cd03219">
    <property type="entry name" value="ABC_Mj1267_LivG_branched"/>
    <property type="match status" value="1"/>
</dbReference>
<dbReference type="SUPFAM" id="SSF52540">
    <property type="entry name" value="P-loop containing nucleoside triphosphate hydrolases"/>
    <property type="match status" value="1"/>
</dbReference>
<dbReference type="InterPro" id="IPR003439">
    <property type="entry name" value="ABC_transporter-like_ATP-bd"/>
</dbReference>
<dbReference type="RefSeq" id="WP_132031197.1">
    <property type="nucleotide sequence ID" value="NZ_SMAI01000005.1"/>
</dbReference>
<dbReference type="Proteomes" id="UP000294664">
    <property type="component" value="Unassembled WGS sequence"/>
</dbReference>
<dbReference type="GO" id="GO:0016887">
    <property type="term" value="F:ATP hydrolysis activity"/>
    <property type="evidence" value="ECO:0007669"/>
    <property type="project" value="InterPro"/>
</dbReference>
<dbReference type="Pfam" id="PF00005">
    <property type="entry name" value="ABC_tran"/>
    <property type="match status" value="1"/>
</dbReference>
<sequence>MTALLDVRGLSKSFGGVEAVRDVSFALAAGELLALIGPNGAGKSTCFGMLGGQVRPDAGRVRLAGADITGLKPRRIWARGVGRTFQTAETFASMTVAENVETALHGRTAARSAETRRLLGLVGLAAAAGRPAGTLSYGDVKRLELALALSNTPRLLLMDEPTAGMAAAERTALMQLVAGLARERQVGVLFTEHDMDVVFAHADRILVLDRGLLIAEGPPEAIRADPQVRAVYLGEGLTFSEAG</sequence>
<dbReference type="GO" id="GO:1903806">
    <property type="term" value="P:L-isoleucine import across plasma membrane"/>
    <property type="evidence" value="ECO:0007669"/>
    <property type="project" value="TreeGrafter"/>
</dbReference>
<evidence type="ECO:0000259" key="4">
    <source>
        <dbReference type="PROSITE" id="PS50893"/>
    </source>
</evidence>
<evidence type="ECO:0000256" key="3">
    <source>
        <dbReference type="ARBA" id="ARBA00022840"/>
    </source>
</evidence>
<dbReference type="InterPro" id="IPR051120">
    <property type="entry name" value="ABC_AA/LPS_Transport"/>
</dbReference>
<dbReference type="GO" id="GO:0015808">
    <property type="term" value="P:L-alanine transport"/>
    <property type="evidence" value="ECO:0007669"/>
    <property type="project" value="TreeGrafter"/>
</dbReference>
<proteinExistence type="predicted"/>